<reference evidence="1" key="1">
    <citation type="submission" date="2021-03" db="EMBL/GenBank/DDBJ databases">
        <authorList>
            <person name="Bekaert M."/>
        </authorList>
    </citation>
    <scope>NUCLEOTIDE SEQUENCE</scope>
</reference>
<dbReference type="OrthoDB" id="10634603at2759"/>
<name>A0A8S3TRE4_MYTED</name>
<sequence>MTFSLKVQTVTVQMATPRSLFTILTVLVCIHQAFAHSKISSVPFGSTVPGLGNVYDYRYCFGNNIGGGSSSSGPGAGNIWPNYLGGNIGSGPGDETGWPNGLGGNQGPGYGLDEPYGYGGNNGGGFSGPGGFAAGRCTCRSWSYRRGEIQISSRCRLPFYSWWNRTCCKWLPCWLLMLPVMAVTVVMVSTDDRPLD</sequence>
<organism evidence="1 2">
    <name type="scientific">Mytilus edulis</name>
    <name type="common">Blue mussel</name>
    <dbReference type="NCBI Taxonomy" id="6550"/>
    <lineage>
        <taxon>Eukaryota</taxon>
        <taxon>Metazoa</taxon>
        <taxon>Spiralia</taxon>
        <taxon>Lophotrochozoa</taxon>
        <taxon>Mollusca</taxon>
        <taxon>Bivalvia</taxon>
        <taxon>Autobranchia</taxon>
        <taxon>Pteriomorphia</taxon>
        <taxon>Mytilida</taxon>
        <taxon>Mytiloidea</taxon>
        <taxon>Mytilidae</taxon>
        <taxon>Mytilinae</taxon>
        <taxon>Mytilus</taxon>
    </lineage>
</organism>
<dbReference type="EMBL" id="CAJPWZ010002228">
    <property type="protein sequence ID" value="CAG2234233.1"/>
    <property type="molecule type" value="Genomic_DNA"/>
</dbReference>
<keyword evidence="2" id="KW-1185">Reference proteome</keyword>
<gene>
    <name evidence="1" type="ORF">MEDL_46876</name>
</gene>
<accession>A0A8S3TRE4</accession>
<dbReference type="Proteomes" id="UP000683360">
    <property type="component" value="Unassembled WGS sequence"/>
</dbReference>
<evidence type="ECO:0000313" key="1">
    <source>
        <dbReference type="EMBL" id="CAG2234233.1"/>
    </source>
</evidence>
<dbReference type="AlphaFoldDB" id="A0A8S3TRE4"/>
<proteinExistence type="predicted"/>
<protein>
    <submittedName>
        <fullName evidence="1">Uncharacterized protein</fullName>
    </submittedName>
</protein>
<comment type="caution">
    <text evidence="1">The sequence shown here is derived from an EMBL/GenBank/DDBJ whole genome shotgun (WGS) entry which is preliminary data.</text>
</comment>
<evidence type="ECO:0000313" key="2">
    <source>
        <dbReference type="Proteomes" id="UP000683360"/>
    </source>
</evidence>